<evidence type="ECO:0000313" key="2">
    <source>
        <dbReference type="Proteomes" id="UP001156905"/>
    </source>
</evidence>
<accession>A0ABQ6BJE1</accession>
<name>A0ABQ6BJE1_9BRAD</name>
<sequence length="46" mass="5292">MWSYPAAWAAIRKRVLRAVLEEIVVIAKRGHLELKLHWEGGDHTAL</sequence>
<evidence type="ECO:0000313" key="1">
    <source>
        <dbReference type="EMBL" id="GLR92342.1"/>
    </source>
</evidence>
<organism evidence="1 2">
    <name type="scientific">Bradyrhizobium iriomotense</name>
    <dbReference type="NCBI Taxonomy" id="441950"/>
    <lineage>
        <taxon>Bacteria</taxon>
        <taxon>Pseudomonadati</taxon>
        <taxon>Pseudomonadota</taxon>
        <taxon>Alphaproteobacteria</taxon>
        <taxon>Hyphomicrobiales</taxon>
        <taxon>Nitrobacteraceae</taxon>
        <taxon>Bradyrhizobium</taxon>
    </lineage>
</organism>
<proteinExistence type="predicted"/>
<keyword evidence="2" id="KW-1185">Reference proteome</keyword>
<gene>
    <name evidence="1" type="ORF">GCM10007857_90680</name>
</gene>
<comment type="caution">
    <text evidence="1">The sequence shown here is derived from an EMBL/GenBank/DDBJ whole genome shotgun (WGS) entry which is preliminary data.</text>
</comment>
<dbReference type="Proteomes" id="UP001156905">
    <property type="component" value="Unassembled WGS sequence"/>
</dbReference>
<protein>
    <recommendedName>
        <fullName evidence="3">Transposase</fullName>
    </recommendedName>
</protein>
<dbReference type="EMBL" id="BSOW01000091">
    <property type="protein sequence ID" value="GLR92342.1"/>
    <property type="molecule type" value="Genomic_DNA"/>
</dbReference>
<evidence type="ECO:0008006" key="3">
    <source>
        <dbReference type="Google" id="ProtNLM"/>
    </source>
</evidence>
<reference evidence="2" key="1">
    <citation type="journal article" date="2019" name="Int. J. Syst. Evol. Microbiol.">
        <title>The Global Catalogue of Microorganisms (GCM) 10K type strain sequencing project: providing services to taxonomists for standard genome sequencing and annotation.</title>
        <authorList>
            <consortium name="The Broad Institute Genomics Platform"/>
            <consortium name="The Broad Institute Genome Sequencing Center for Infectious Disease"/>
            <person name="Wu L."/>
            <person name="Ma J."/>
        </authorList>
    </citation>
    <scope>NUCLEOTIDE SEQUENCE [LARGE SCALE GENOMIC DNA]</scope>
    <source>
        <strain evidence="2">NBRC 102520</strain>
    </source>
</reference>